<evidence type="ECO:0000259" key="10">
    <source>
        <dbReference type="PROSITE" id="PS50929"/>
    </source>
</evidence>
<dbReference type="PANTHER" id="PTHR43394">
    <property type="entry name" value="ATP-DEPENDENT PERMEASE MDL1, MITOCHONDRIAL"/>
    <property type="match status" value="1"/>
</dbReference>
<feature type="transmembrane region" description="Helical" evidence="8">
    <location>
        <begin position="165"/>
        <end position="185"/>
    </location>
</feature>
<dbReference type="PANTHER" id="PTHR43394:SF1">
    <property type="entry name" value="ATP-BINDING CASSETTE SUB-FAMILY B MEMBER 10, MITOCHONDRIAL"/>
    <property type="match status" value="1"/>
</dbReference>
<reference evidence="11 12" key="1">
    <citation type="submission" date="2019-08" db="EMBL/GenBank/DDBJ databases">
        <title>Bacillus genomes from the desert of Cuatro Cienegas, Coahuila.</title>
        <authorList>
            <person name="Olmedo-Alvarez G."/>
        </authorList>
    </citation>
    <scope>NUCLEOTIDE SEQUENCE [LARGE SCALE GENOMIC DNA]</scope>
    <source>
        <strain evidence="11 12">CH28_1T</strain>
    </source>
</reference>
<dbReference type="InterPro" id="IPR027417">
    <property type="entry name" value="P-loop_NTPase"/>
</dbReference>
<keyword evidence="5 11" id="KW-0067">ATP-binding</keyword>
<dbReference type="STRING" id="79883.GCA_001636495_01182"/>
<organism evidence="11 12">
    <name type="scientific">Sutcliffiella horikoshii</name>
    <dbReference type="NCBI Taxonomy" id="79883"/>
    <lineage>
        <taxon>Bacteria</taxon>
        <taxon>Bacillati</taxon>
        <taxon>Bacillota</taxon>
        <taxon>Bacilli</taxon>
        <taxon>Bacillales</taxon>
        <taxon>Bacillaceae</taxon>
        <taxon>Sutcliffiella</taxon>
    </lineage>
</organism>
<proteinExistence type="predicted"/>
<name>A0A5D4SYQ6_9BACI</name>
<feature type="transmembrane region" description="Helical" evidence="8">
    <location>
        <begin position="205"/>
        <end position="231"/>
    </location>
</feature>
<dbReference type="CDD" id="cd18563">
    <property type="entry name" value="ABC_6TM_exporter_like"/>
    <property type="match status" value="1"/>
</dbReference>
<dbReference type="Pfam" id="PF00664">
    <property type="entry name" value="ABC_membrane"/>
    <property type="match status" value="1"/>
</dbReference>
<feature type="domain" description="ABC transmembrane type-1" evidence="10">
    <location>
        <begin position="166"/>
        <end position="445"/>
    </location>
</feature>
<dbReference type="Pfam" id="PF00005">
    <property type="entry name" value="ABC_tran"/>
    <property type="match status" value="1"/>
</dbReference>
<dbReference type="GO" id="GO:0005886">
    <property type="term" value="C:plasma membrane"/>
    <property type="evidence" value="ECO:0007669"/>
    <property type="project" value="UniProtKB-SubCell"/>
</dbReference>
<keyword evidence="3 8" id="KW-0812">Transmembrane</keyword>
<dbReference type="GO" id="GO:0016887">
    <property type="term" value="F:ATP hydrolysis activity"/>
    <property type="evidence" value="ECO:0007669"/>
    <property type="project" value="InterPro"/>
</dbReference>
<dbReference type="Gene3D" id="1.20.1560.10">
    <property type="entry name" value="ABC transporter type 1, transmembrane domain"/>
    <property type="match status" value="1"/>
</dbReference>
<keyword evidence="4" id="KW-0547">Nucleotide-binding</keyword>
<evidence type="ECO:0000256" key="7">
    <source>
        <dbReference type="ARBA" id="ARBA00023136"/>
    </source>
</evidence>
<protein>
    <submittedName>
        <fullName evidence="11">ABC transporter ATP-binding protein</fullName>
    </submittedName>
</protein>
<evidence type="ECO:0000256" key="1">
    <source>
        <dbReference type="ARBA" id="ARBA00004651"/>
    </source>
</evidence>
<dbReference type="EMBL" id="VTEV01000006">
    <property type="protein sequence ID" value="TYS66936.1"/>
    <property type="molecule type" value="Genomic_DNA"/>
</dbReference>
<dbReference type="RefSeq" id="WP_148989089.1">
    <property type="nucleotide sequence ID" value="NZ_VTEV01000006.1"/>
</dbReference>
<feature type="transmembrane region" description="Helical" evidence="8">
    <location>
        <begin position="389"/>
        <end position="408"/>
    </location>
</feature>
<evidence type="ECO:0000256" key="3">
    <source>
        <dbReference type="ARBA" id="ARBA00022692"/>
    </source>
</evidence>
<gene>
    <name evidence="11" type="ORF">FZC76_15500</name>
</gene>
<dbReference type="InterPro" id="IPR011527">
    <property type="entry name" value="ABC1_TM_dom"/>
</dbReference>
<dbReference type="SMART" id="SM00382">
    <property type="entry name" value="AAA"/>
    <property type="match status" value="1"/>
</dbReference>
<dbReference type="InterPro" id="IPR017871">
    <property type="entry name" value="ABC_transporter-like_CS"/>
</dbReference>
<feature type="transmembrane region" description="Helical" evidence="8">
    <location>
        <begin position="282"/>
        <end position="300"/>
    </location>
</feature>
<dbReference type="InterPro" id="IPR003593">
    <property type="entry name" value="AAA+_ATPase"/>
</dbReference>
<evidence type="ECO:0000313" key="11">
    <source>
        <dbReference type="EMBL" id="TYS66936.1"/>
    </source>
</evidence>
<feature type="transmembrane region" description="Helical" evidence="8">
    <location>
        <begin position="420"/>
        <end position="440"/>
    </location>
</feature>
<evidence type="ECO:0000256" key="8">
    <source>
        <dbReference type="SAM" id="Phobius"/>
    </source>
</evidence>
<dbReference type="PROSITE" id="PS00211">
    <property type="entry name" value="ABC_TRANSPORTER_1"/>
    <property type="match status" value="1"/>
</dbReference>
<keyword evidence="2" id="KW-0813">Transport</keyword>
<sequence length="730" mass="81841">MSFIESCHFQVHIDGELLFLGKTDMKEDGQFGESWLAHSEKEIQLLSDSGELLKKVEVNNVRSIKLERFIGAGALIITSEDGQTNEVLIRCSSSYMQKFSIAEKFINCLAKSEPIPQLSKTEQPRICQKCQRPFEDGTEVCSVCVDNKKVIGRVLEFTKPYRGKMVLVALFLLVATLLELAPPYLTKIIVDDVLEPKDLGSSLLILVILLGVTGLVLTLMQFLQGVLGVWVGSHIMGDMRKEIYENLMRLSVSYFDRRQTAQFISRVNSDAESIRQFLTDGVLYIVGQLMLLLAIMVMMFSLDWKLALFALLPSPIVLLFSMIIWPRVQHLWYKQWQSTNKLNMIVGDTLQGIRVVKAFGQEGQEQGRYMDGNRALVTQTFKTDGLWQGVFPLFSFITGSGMLLVWYFGGLSVISNDISLGTLLAFVAYLGMFFGPLQWFNQMISWVTRAISSANRIFEIIDTPSEVPDNQDAIVLEKIEGHVQLEGVTFGYEKHQPVIKNINLEVKPGEMIGLVGHSGAGKSTLINLVTRFYDPNEGRILLDGVDLKNLKQEQLHQSIGVVLQETFLFDGTISENIAYSKQDATPEEIMRAAKIANAHEFVVKMADGYDTKVGERGHRLSGGQKQRIAIARAILHDPRILILDEATASVDTETERKIQEAISRLVKGRTTFAIAHRLSTLRNADRLVVVDKGVIAEVGTHEELLEKEGIYYKLVEAQRELSQIKGVEVG</sequence>
<feature type="transmembrane region" description="Helical" evidence="8">
    <location>
        <begin position="306"/>
        <end position="325"/>
    </location>
</feature>
<evidence type="ECO:0000259" key="9">
    <source>
        <dbReference type="PROSITE" id="PS50893"/>
    </source>
</evidence>
<accession>A0A5D4SYQ6</accession>
<evidence type="ECO:0000313" key="12">
    <source>
        <dbReference type="Proteomes" id="UP000322524"/>
    </source>
</evidence>
<keyword evidence="6 8" id="KW-1133">Transmembrane helix</keyword>
<dbReference type="PROSITE" id="PS50929">
    <property type="entry name" value="ABC_TM1F"/>
    <property type="match status" value="1"/>
</dbReference>
<dbReference type="InterPro" id="IPR036640">
    <property type="entry name" value="ABC1_TM_sf"/>
</dbReference>
<evidence type="ECO:0000256" key="5">
    <source>
        <dbReference type="ARBA" id="ARBA00022840"/>
    </source>
</evidence>
<dbReference type="GO" id="GO:0005524">
    <property type="term" value="F:ATP binding"/>
    <property type="evidence" value="ECO:0007669"/>
    <property type="project" value="UniProtKB-KW"/>
</dbReference>
<evidence type="ECO:0000256" key="4">
    <source>
        <dbReference type="ARBA" id="ARBA00022741"/>
    </source>
</evidence>
<evidence type="ECO:0000256" key="2">
    <source>
        <dbReference type="ARBA" id="ARBA00022448"/>
    </source>
</evidence>
<dbReference type="OrthoDB" id="9762778at2"/>
<dbReference type="Gene3D" id="3.40.50.300">
    <property type="entry name" value="P-loop containing nucleotide triphosphate hydrolases"/>
    <property type="match status" value="1"/>
</dbReference>
<evidence type="ECO:0000256" key="6">
    <source>
        <dbReference type="ARBA" id="ARBA00022989"/>
    </source>
</evidence>
<dbReference type="InterPro" id="IPR003439">
    <property type="entry name" value="ABC_transporter-like_ATP-bd"/>
</dbReference>
<comment type="subcellular location">
    <subcellularLocation>
        <location evidence="1">Cell membrane</location>
        <topology evidence="1">Multi-pass membrane protein</topology>
    </subcellularLocation>
</comment>
<keyword evidence="7 8" id="KW-0472">Membrane</keyword>
<dbReference type="FunFam" id="3.40.50.300:FF:000287">
    <property type="entry name" value="Multidrug ABC transporter ATP-binding protein"/>
    <property type="match status" value="1"/>
</dbReference>
<dbReference type="SUPFAM" id="SSF52540">
    <property type="entry name" value="P-loop containing nucleoside triphosphate hydrolases"/>
    <property type="match status" value="1"/>
</dbReference>
<feature type="domain" description="ABC transporter" evidence="9">
    <location>
        <begin position="483"/>
        <end position="717"/>
    </location>
</feature>
<comment type="caution">
    <text evidence="11">The sequence shown here is derived from an EMBL/GenBank/DDBJ whole genome shotgun (WGS) entry which is preliminary data.</text>
</comment>
<dbReference type="SUPFAM" id="SSF90123">
    <property type="entry name" value="ABC transporter transmembrane region"/>
    <property type="match status" value="1"/>
</dbReference>
<dbReference type="AlphaFoldDB" id="A0A5D4SYQ6"/>
<dbReference type="GO" id="GO:0015421">
    <property type="term" value="F:ABC-type oligopeptide transporter activity"/>
    <property type="evidence" value="ECO:0007669"/>
    <property type="project" value="TreeGrafter"/>
</dbReference>
<dbReference type="PROSITE" id="PS50893">
    <property type="entry name" value="ABC_TRANSPORTER_2"/>
    <property type="match status" value="1"/>
</dbReference>
<dbReference type="InterPro" id="IPR039421">
    <property type="entry name" value="Type_1_exporter"/>
</dbReference>
<dbReference type="Proteomes" id="UP000322524">
    <property type="component" value="Unassembled WGS sequence"/>
</dbReference>